<evidence type="ECO:0000256" key="1">
    <source>
        <dbReference type="ARBA" id="ARBA00022723"/>
    </source>
</evidence>
<feature type="region of interest" description="Disordered" evidence="5">
    <location>
        <begin position="1"/>
        <end position="43"/>
    </location>
</feature>
<keyword evidence="1" id="KW-0479">Metal-binding</keyword>
<comment type="caution">
    <text evidence="7">The sequence shown here is derived from an EMBL/GenBank/DDBJ whole genome shotgun (WGS) entry which is preliminary data.</text>
</comment>
<proteinExistence type="predicted"/>
<sequence>MSLNSAQQNSLKEKLDGLKQSIQEELRQHNPESLQIQSGEGDRLTNDALNADEMAQYLHHHAEWQALQRAQARLNENVADICSECGSAIPFARLEAEPTAERCIDCQSKLEANDHRLHLHPHSSM</sequence>
<dbReference type="PROSITE" id="PS51128">
    <property type="entry name" value="ZF_DKSA_2"/>
    <property type="match status" value="1"/>
</dbReference>
<dbReference type="PANTHER" id="PTHR33823">
    <property type="entry name" value="RNA POLYMERASE-BINDING TRANSCRIPTION FACTOR DKSA-RELATED"/>
    <property type="match status" value="1"/>
</dbReference>
<feature type="compositionally biased region" description="Polar residues" evidence="5">
    <location>
        <begin position="1"/>
        <end position="10"/>
    </location>
</feature>
<feature type="zinc finger region" description="dksA C4-type" evidence="4">
    <location>
        <begin position="82"/>
        <end position="106"/>
    </location>
</feature>
<organism evidence="7 8">
    <name type="scientific">Undibacterium rivi</name>
    <dbReference type="NCBI Taxonomy" id="2828729"/>
    <lineage>
        <taxon>Bacteria</taxon>
        <taxon>Pseudomonadati</taxon>
        <taxon>Pseudomonadota</taxon>
        <taxon>Betaproteobacteria</taxon>
        <taxon>Burkholderiales</taxon>
        <taxon>Oxalobacteraceae</taxon>
        <taxon>Undibacterium</taxon>
    </lineage>
</organism>
<feature type="compositionally biased region" description="Basic and acidic residues" evidence="5">
    <location>
        <begin position="11"/>
        <end position="30"/>
    </location>
</feature>
<dbReference type="SUPFAM" id="SSF57716">
    <property type="entry name" value="Glucocorticoid receptor-like (DNA-binding domain)"/>
    <property type="match status" value="1"/>
</dbReference>
<keyword evidence="3" id="KW-0862">Zinc</keyword>
<evidence type="ECO:0000256" key="3">
    <source>
        <dbReference type="ARBA" id="ARBA00022833"/>
    </source>
</evidence>
<evidence type="ECO:0000256" key="5">
    <source>
        <dbReference type="SAM" id="MobiDB-lite"/>
    </source>
</evidence>
<dbReference type="InterPro" id="IPR000962">
    <property type="entry name" value="Znf_DskA_TraR"/>
</dbReference>
<protein>
    <submittedName>
        <fullName evidence="7">TraR/DksA family transcriptional regulator</fullName>
    </submittedName>
</protein>
<name>A0ABS5H2W8_9BURK</name>
<dbReference type="Gene3D" id="1.20.120.910">
    <property type="entry name" value="DksA, coiled-coil domain"/>
    <property type="match status" value="1"/>
</dbReference>
<keyword evidence="2" id="KW-0863">Zinc-finger</keyword>
<evidence type="ECO:0000256" key="4">
    <source>
        <dbReference type="PROSITE-ProRule" id="PRU00510"/>
    </source>
</evidence>
<evidence type="ECO:0000313" key="8">
    <source>
        <dbReference type="Proteomes" id="UP000682982"/>
    </source>
</evidence>
<dbReference type="Proteomes" id="UP000682982">
    <property type="component" value="Unassembled WGS sequence"/>
</dbReference>
<dbReference type="Pfam" id="PF01258">
    <property type="entry name" value="zf-dskA_traR"/>
    <property type="match status" value="1"/>
</dbReference>
<dbReference type="InterPro" id="IPR020458">
    <property type="entry name" value="Znf_DskA_TraR_CS"/>
</dbReference>
<accession>A0ABS5H2W8</accession>
<reference evidence="7 8" key="1">
    <citation type="submission" date="2021-04" db="EMBL/GenBank/DDBJ databases">
        <title>novel species isolated from subtropical streams in China.</title>
        <authorList>
            <person name="Lu H."/>
        </authorList>
    </citation>
    <scope>NUCLEOTIDE SEQUENCE [LARGE SCALE GENOMIC DNA]</scope>
    <source>
        <strain evidence="7 8">FT147W</strain>
    </source>
</reference>
<keyword evidence="8" id="KW-1185">Reference proteome</keyword>
<dbReference type="EMBL" id="JAGSPK010000003">
    <property type="protein sequence ID" value="MBR7793045.1"/>
    <property type="molecule type" value="Genomic_DNA"/>
</dbReference>
<dbReference type="PROSITE" id="PS01102">
    <property type="entry name" value="ZF_DKSA_1"/>
    <property type="match status" value="1"/>
</dbReference>
<evidence type="ECO:0000256" key="2">
    <source>
        <dbReference type="ARBA" id="ARBA00022771"/>
    </source>
</evidence>
<dbReference type="PANTHER" id="PTHR33823:SF4">
    <property type="entry name" value="GENERAL STRESS PROTEIN 16O"/>
    <property type="match status" value="1"/>
</dbReference>
<gene>
    <name evidence="7" type="ORF">KDM87_10595</name>
</gene>
<evidence type="ECO:0000313" key="7">
    <source>
        <dbReference type="EMBL" id="MBR7793045.1"/>
    </source>
</evidence>
<dbReference type="RefSeq" id="WP_212679036.1">
    <property type="nucleotide sequence ID" value="NZ_JAGSPK010000003.1"/>
</dbReference>
<evidence type="ECO:0000259" key="6">
    <source>
        <dbReference type="Pfam" id="PF01258"/>
    </source>
</evidence>
<feature type="domain" description="Zinc finger DksA/TraR C4-type" evidence="6">
    <location>
        <begin position="81"/>
        <end position="111"/>
    </location>
</feature>